<feature type="compositionally biased region" description="Polar residues" evidence="1">
    <location>
        <begin position="566"/>
        <end position="577"/>
    </location>
</feature>
<feature type="region of interest" description="Disordered" evidence="1">
    <location>
        <begin position="440"/>
        <end position="508"/>
    </location>
</feature>
<feature type="compositionally biased region" description="Polar residues" evidence="1">
    <location>
        <begin position="970"/>
        <end position="979"/>
    </location>
</feature>
<evidence type="ECO:0000313" key="2">
    <source>
        <dbReference type="EMBL" id="KTB39083.1"/>
    </source>
</evidence>
<feature type="region of interest" description="Disordered" evidence="1">
    <location>
        <begin position="248"/>
        <end position="419"/>
    </location>
</feature>
<name>A0A0W0FRZ0_MONRR</name>
<feature type="region of interest" description="Disordered" evidence="1">
    <location>
        <begin position="624"/>
        <end position="644"/>
    </location>
</feature>
<accession>A0A0W0FRZ0</accession>
<feature type="region of interest" description="Disordered" evidence="1">
    <location>
        <begin position="715"/>
        <end position="747"/>
    </location>
</feature>
<feature type="compositionally biased region" description="Polar residues" evidence="1">
    <location>
        <begin position="356"/>
        <end position="376"/>
    </location>
</feature>
<feature type="region of interest" description="Disordered" evidence="1">
    <location>
        <begin position="87"/>
        <end position="121"/>
    </location>
</feature>
<dbReference type="AlphaFoldDB" id="A0A0W0FRZ0"/>
<comment type="caution">
    <text evidence="2">The sequence shown here is derived from an EMBL/GenBank/DDBJ whole genome shotgun (WGS) entry which is preliminary data.</text>
</comment>
<sequence>MQRRGRSPSVSMVAVRRQEQQQTGHLSLVTVTPAPEPPLYTTPTSSLKPLSIPVAPGIGVYFLSTFLHFNLVFFNKDTTNQVDCVYPPSPSQSPPTSGSMTPIHGAQECGRDSPEPGGIPPPLTLQDQLHVAYALDDIHLAKILLLKLKGIEVTSDSDPRIAAVKPEDFDECFIPAGGLMSAEDEEAIKEMQRAERERFRVENEQRKRREHEEAEQRRRRDWESHCEKIWEGEKKRLREEKEFLEKKREEERRKWEDSERRRRVRDKEAAERRTNVQSRYSARSSTTKSKLSYAGLSAERSESTSSSSSLNDKYLYSFMPIPKVPPPPRRRRAANPTTSIDNISPPFSSSFSNSSTARRNQQAGTSLTHNYDSNVISEAEKEPSVTPPRPMLAYSPSTSLQSDDDDDESSGRIQSPSLSLRNSNVTVSFRDVLTSMRGPLFPVSTESADPRYPCAGDAGDIRSHSRSPKPRSRSRGQCPEPSLQALTSAFIPSHQSRKSVGQGDDARRRKQANELLESLLVEVTWTDGGRMPRGRPLCWGDEDGRDKENQTESKSKKKLTLPPQPTRQNSTSSIRSTGSRNSRCAACSAASASSNSCLSPTSPTLSSSSSSGALTRAGSWLSSFSSSSSSSTNITTPSTSLSTSPIKASVIPHSHVHFNPSTSVKATVTGWLRKSAIAAAANQQHSKDCSQQHNLVHSCHHRLYSRLTPIMASDGPLSLENNDETLSKSSVEVGEDDSDAASGSHIQSNVSDRIGSVGAAGIARQMTRFVELARGFQTAYINMTVFAAVPTVSSNADAWDREFRITDAGDRGRLDSNGINARLTVLKKRLRPVGYRASRQEVEQFVTVPTVRKEVFSRQSQEAMDARTSTSSSKIPGNHHAAFSLDSANEKAARNSGRERAEVDQEEIVYIPLVSPFPPTHPPKTILPSPLPYPLVFKPPLPITLSPHRRAFIQQNRQTFEDAMEFGSLSVPSSSTTMKGTGRFSTRLSSSPPPRASRSRRNGSRSSSHSPTRRSQRDQKQVPPTPMPIARPRLVANPVYLRLKALKNVGYEQGLSWEPNSSNKSCGTLHGGKEKVLTLAWDEVGRSALGCQIEEVNRRQSMIDFDLRIGREVGISRRGRSAYSSIYDAPAAENSGAVRRGRCVFRG</sequence>
<feature type="compositionally biased region" description="Basic and acidic residues" evidence="1">
    <location>
        <begin position="248"/>
        <end position="274"/>
    </location>
</feature>
<feature type="compositionally biased region" description="Basic and acidic residues" evidence="1">
    <location>
        <begin position="542"/>
        <end position="554"/>
    </location>
</feature>
<protein>
    <submittedName>
        <fullName evidence="2">Uncharacterized protein</fullName>
    </submittedName>
</protein>
<evidence type="ECO:0000313" key="3">
    <source>
        <dbReference type="Proteomes" id="UP000054988"/>
    </source>
</evidence>
<feature type="compositionally biased region" description="Basic residues" evidence="1">
    <location>
        <begin position="464"/>
        <end position="474"/>
    </location>
</feature>
<dbReference type="eggNOG" id="ENOG502SP0B">
    <property type="taxonomic scope" value="Eukaryota"/>
</dbReference>
<reference evidence="2 3" key="1">
    <citation type="submission" date="2015-12" db="EMBL/GenBank/DDBJ databases">
        <title>Draft genome sequence of Moniliophthora roreri, the causal agent of frosty pod rot of cacao.</title>
        <authorList>
            <person name="Aime M.C."/>
            <person name="Diaz-Valderrama J.R."/>
            <person name="Kijpornyongpan T."/>
            <person name="Phillips-Mora W."/>
        </authorList>
    </citation>
    <scope>NUCLEOTIDE SEQUENCE [LARGE SCALE GENOMIC DNA]</scope>
    <source>
        <strain evidence="2 3">MCA 2952</strain>
    </source>
</reference>
<feature type="region of interest" description="Disordered" evidence="1">
    <location>
        <begin position="858"/>
        <end position="881"/>
    </location>
</feature>
<feature type="region of interest" description="Disordered" evidence="1">
    <location>
        <begin position="969"/>
        <end position="1031"/>
    </location>
</feature>
<organism evidence="2 3">
    <name type="scientific">Moniliophthora roreri</name>
    <name type="common">Frosty pod rot fungus</name>
    <name type="synonym">Monilia roreri</name>
    <dbReference type="NCBI Taxonomy" id="221103"/>
    <lineage>
        <taxon>Eukaryota</taxon>
        <taxon>Fungi</taxon>
        <taxon>Dikarya</taxon>
        <taxon>Basidiomycota</taxon>
        <taxon>Agaricomycotina</taxon>
        <taxon>Agaricomycetes</taxon>
        <taxon>Agaricomycetidae</taxon>
        <taxon>Agaricales</taxon>
        <taxon>Marasmiineae</taxon>
        <taxon>Marasmiaceae</taxon>
        <taxon>Moniliophthora</taxon>
    </lineage>
</organism>
<feature type="compositionally biased region" description="Polar residues" evidence="1">
    <location>
        <begin position="858"/>
        <end position="875"/>
    </location>
</feature>
<proteinExistence type="predicted"/>
<evidence type="ECO:0000256" key="1">
    <source>
        <dbReference type="SAM" id="MobiDB-lite"/>
    </source>
</evidence>
<feature type="compositionally biased region" description="Low complexity" evidence="1">
    <location>
        <begin position="339"/>
        <end position="355"/>
    </location>
</feature>
<dbReference type="Proteomes" id="UP000054988">
    <property type="component" value="Unassembled WGS sequence"/>
</dbReference>
<dbReference type="EMBL" id="LATX01001708">
    <property type="protein sequence ID" value="KTB39083.1"/>
    <property type="molecule type" value="Genomic_DNA"/>
</dbReference>
<feature type="compositionally biased region" description="Polar residues" evidence="1">
    <location>
        <begin position="275"/>
        <end position="290"/>
    </location>
</feature>
<feature type="region of interest" description="Disordered" evidence="1">
    <location>
        <begin position="531"/>
        <end position="579"/>
    </location>
</feature>
<feature type="region of interest" description="Disordered" evidence="1">
    <location>
        <begin position="197"/>
        <end position="218"/>
    </location>
</feature>
<gene>
    <name evidence="2" type="ORF">WG66_8341</name>
</gene>